<evidence type="ECO:0008006" key="4">
    <source>
        <dbReference type="Google" id="ProtNLM"/>
    </source>
</evidence>
<dbReference type="EMBL" id="FXTD01000009">
    <property type="protein sequence ID" value="SMO80086.1"/>
    <property type="molecule type" value="Genomic_DNA"/>
</dbReference>
<keyword evidence="1" id="KW-0472">Membrane</keyword>
<evidence type="ECO:0000256" key="1">
    <source>
        <dbReference type="SAM" id="Phobius"/>
    </source>
</evidence>
<accession>A0A521E807</accession>
<evidence type="ECO:0000313" key="3">
    <source>
        <dbReference type="Proteomes" id="UP000319712"/>
    </source>
</evidence>
<gene>
    <name evidence="2" type="ORF">SAMN06264867_109142</name>
</gene>
<reference evidence="2 3" key="1">
    <citation type="submission" date="2017-05" db="EMBL/GenBank/DDBJ databases">
        <authorList>
            <person name="Varghese N."/>
            <person name="Submissions S."/>
        </authorList>
    </citation>
    <scope>NUCLEOTIDE SEQUENCE [LARGE SCALE GENOMIC DNA]</scope>
    <source>
        <strain evidence="2 3">DSM 19504</strain>
    </source>
</reference>
<protein>
    <recommendedName>
        <fullName evidence="4">DUF4330 domain-containing protein</fullName>
    </recommendedName>
</protein>
<feature type="transmembrane region" description="Helical" evidence="1">
    <location>
        <begin position="12"/>
        <end position="37"/>
    </location>
</feature>
<organism evidence="2 3">
    <name type="scientific">Halorubrum cibi</name>
    <dbReference type="NCBI Taxonomy" id="413815"/>
    <lineage>
        <taxon>Archaea</taxon>
        <taxon>Methanobacteriati</taxon>
        <taxon>Methanobacteriota</taxon>
        <taxon>Stenosarchaea group</taxon>
        <taxon>Halobacteria</taxon>
        <taxon>Halobacteriales</taxon>
        <taxon>Haloferacaceae</taxon>
        <taxon>Halorubrum</taxon>
    </lineage>
</organism>
<name>A0A521E807_9EURY</name>
<dbReference type="Pfam" id="PF14221">
    <property type="entry name" value="DUF4330"/>
    <property type="match status" value="1"/>
</dbReference>
<dbReference type="Proteomes" id="UP000319712">
    <property type="component" value="Unassembled WGS sequence"/>
</dbReference>
<keyword evidence="1" id="KW-0812">Transmembrane</keyword>
<keyword evidence="3" id="KW-1185">Reference proteome</keyword>
<evidence type="ECO:0000313" key="2">
    <source>
        <dbReference type="EMBL" id="SMO80086.1"/>
    </source>
</evidence>
<proteinExistence type="predicted"/>
<dbReference type="OrthoDB" id="202569at2157"/>
<sequence length="366" mass="38843">MELIDDDGDLFGVVNVVDALVVLLVLAVGVAGIALVFSDDPAPEPDIDTTYATLDMGTQPTYIVEAINEGDTYSPNDLSTMTVTDVHLTPRGDDIGVTLRVELQGELGNDGSIAYGGAPLRLGRSLTLATSRYELNGRIRGVGEGDALEREETTVVLRDTLATADAEDISPGDEVRLAGRTVATIGNVTQFATNDPDRRRVFVAATLQTHRQGGDRRFGGSPVRRGQGVQLSTADYTINGQIERVGGQLQLGSASTRTVTLRMDDVRDDMADALEPGMAEEAGGDTVARVTEVDTRPSLIIATGDNGTVNVVDHPIDREVTLTTELQVRETVSGPRFKGDPLRQGETVTLDLGTVTVRATVVNVSG</sequence>
<keyword evidence="1" id="KW-1133">Transmembrane helix</keyword>
<dbReference type="InterPro" id="IPR025480">
    <property type="entry name" value="DUF4330"/>
</dbReference>
<dbReference type="AlphaFoldDB" id="A0A521E807"/>
<dbReference type="RefSeq" id="WP_142987314.1">
    <property type="nucleotide sequence ID" value="NZ_FXTD01000009.1"/>
</dbReference>